<evidence type="ECO:0000256" key="2">
    <source>
        <dbReference type="SAM" id="MobiDB-lite"/>
    </source>
</evidence>
<protein>
    <submittedName>
        <fullName evidence="3">Uncharacterized protein</fullName>
    </submittedName>
</protein>
<evidence type="ECO:0000256" key="1">
    <source>
        <dbReference type="SAM" id="Coils"/>
    </source>
</evidence>
<feature type="compositionally biased region" description="Basic and acidic residues" evidence="2">
    <location>
        <begin position="1310"/>
        <end position="1334"/>
    </location>
</feature>
<feature type="region of interest" description="Disordered" evidence="2">
    <location>
        <begin position="1105"/>
        <end position="1344"/>
    </location>
</feature>
<feature type="compositionally biased region" description="Basic and acidic residues" evidence="2">
    <location>
        <begin position="1382"/>
        <end position="1398"/>
    </location>
</feature>
<dbReference type="PANTHER" id="PTHR24216:SF65">
    <property type="entry name" value="PAXILLIN-LIKE PROTEIN 1"/>
    <property type="match status" value="1"/>
</dbReference>
<sequence length="1566" mass="174053">MPSPEENIERQKLIKDNKRTLIILKLNSQEKWDANNPGPPNAYVWTFKKNDLIRDEFKKIYLEKPNYSESSREEQDSGDATDKEVPDLSDWSLAHLRALQVSLREGRVSVSLFRTPNRTPKVEESDSDYQESTMSSAKKNAGRVRAHNRLKNRLADAIEAKTGRKIENPSSFNPLVSNPITPYFFEWQFSPEYPAFPKVNGGISRWNAEQHRACEGALDAGYLTVVDTTSESAAQDGNGNKGPAIKSVHRKSSSRGPVSIDSAIALGSEVGEEDHLGGPQSRPASLPRLHTDFGSAPTPTPDTPQRQQSRTETPKPYSDIRAQFEQLLAAGEKEAELLAELGAVRKLLEDAQEELGTLRRKDVQDANDKVREIAEARRDGETVGRSKAIEDMSENHEGEMRALRRHHFEQLEQARKAARDEGFQAGKDFSKGEHEAARERLLTQLSTIKQEHSQELEKMYQEGLQNGKVSSKEEIEAVEDRHLIQLDAEKLKHGQELQKSYDDGVRFGNSANETQYALSLSEHRAEIDKLSVQLSDLTQRMEQERKSRWKDGFLAGKLENGAEIDKLTAQLNELTQKTDQEREKSATWEKEQALQLKQMGEKHIRGFEMAKEEGRIAAYKELALPLEERLDPLRLSSNRKVRELKTIFQNWGDIPQKALPSEMLPEGHTPGDKTLYLIAKLSKETDKVTAGSRLQQEIDRRNSHVSMEARNSILTNADIRKVLETIAPSKGKDDESVASSSQEVSFTPQPAGVFPPTSSTWTAINSEKEAPGAVSPQHTSSQAILKYRGNVDEPRNSQKPESGPSQIARPRSAAQSSTPFPTANGEKGVPDANSTQQSSSAILKNQVHSDQSRNVEKPRSGIPQSARPRSAAQTPAPIATMITEKEPSETVSMRRPSQAILKNPVSQHDKNQARSSQKPQSEISGSTREKQPRPSVSREPDTNSQGPWKPSRSPIRETPHASAIEQANTNSRVRFGIPKELYDLTLPQWLDLNWERSKLTCAERLPLTPSELQIFSDAVLKRAQAAGKFSRQYKTAPEIRNLKFYIAGMALEVSANHYLGSIGAVSDVLRIFSAIKKIFLLHSEPHHMPLIQSNKPAIPAPVRTEQQAVMPTGPRDKFSIRVEGTQLKRKPGVTPELPPPKRSKPAILPPRRSAKGVVAPRRPQDKSSPEGEIQSKTVSEMHSGLSSLQSSRPSTLPPPHTKQDAVIPSGPSNALAPQEGNQSKTPLGMQPEPPSLQPSNPSILPLPRAEKELIPAGPRNKSTSQEGIQPNKQSEVPQKSAFLKPTKPAINPPPRTEKDAPIPTGPRNDSSSREGTQLKRKLDAVSEPEFPERRRSSRQSLPVLRPEYVGHSDITFEKSPSIEASINGTTIPSLGDAGNSTGRKDQSLPPKPRHEPPRETFPSGNPPGKPERRQAIINSITRLGQAWNTSHAISWLSSPTQSAKLLTAVKHVAAVMTFHEVVRYINCAIVSRCELHVNFSTHWRPHPTTADFTLLRERSLKLFPISPEDLRRLRLRYDDKSGFLEGDDRPSRPANSGSFTIRGTGNNIPNGGPDYWKPRLENASTR</sequence>
<feature type="compositionally biased region" description="Basic and acidic residues" evidence="2">
    <location>
        <begin position="927"/>
        <end position="941"/>
    </location>
</feature>
<feature type="compositionally biased region" description="Polar residues" evidence="2">
    <location>
        <begin position="1533"/>
        <end position="1549"/>
    </location>
</feature>
<feature type="region of interest" description="Disordered" evidence="2">
    <location>
        <begin position="67"/>
        <end position="86"/>
    </location>
</feature>
<feature type="region of interest" description="Disordered" evidence="2">
    <location>
        <begin position="232"/>
        <end position="258"/>
    </location>
</feature>
<feature type="region of interest" description="Disordered" evidence="2">
    <location>
        <begin position="791"/>
        <end position="967"/>
    </location>
</feature>
<name>A0A8H4W864_9HELO</name>
<evidence type="ECO:0000313" key="3">
    <source>
        <dbReference type="EMBL" id="KAF4635175.1"/>
    </source>
</evidence>
<feature type="region of interest" description="Disordered" evidence="2">
    <location>
        <begin position="271"/>
        <end position="317"/>
    </location>
</feature>
<feature type="compositionally biased region" description="Polar residues" evidence="2">
    <location>
        <begin position="913"/>
        <end position="926"/>
    </location>
</feature>
<keyword evidence="4" id="KW-1185">Reference proteome</keyword>
<reference evidence="3 4" key="1">
    <citation type="submission" date="2020-03" db="EMBL/GenBank/DDBJ databases">
        <title>Draft Genome Sequence of Cudoniella acicularis.</title>
        <authorList>
            <person name="Buettner E."/>
            <person name="Kellner H."/>
        </authorList>
    </citation>
    <scope>NUCLEOTIDE SEQUENCE [LARGE SCALE GENOMIC DNA]</scope>
    <source>
        <strain evidence="3 4">DSM 108380</strain>
    </source>
</reference>
<feature type="region of interest" description="Disordered" evidence="2">
    <location>
        <begin position="730"/>
        <end position="760"/>
    </location>
</feature>
<gene>
    <name evidence="3" type="ORF">G7Y89_g2934</name>
</gene>
<feature type="region of interest" description="Disordered" evidence="2">
    <location>
        <begin position="1524"/>
        <end position="1566"/>
    </location>
</feature>
<feature type="compositionally biased region" description="Polar residues" evidence="2">
    <location>
        <begin position="737"/>
        <end position="748"/>
    </location>
</feature>
<dbReference type="EMBL" id="JAAMPI010000137">
    <property type="protein sequence ID" value="KAF4635175.1"/>
    <property type="molecule type" value="Genomic_DNA"/>
</dbReference>
<feature type="coiled-coil region" evidence="1">
    <location>
        <begin position="520"/>
        <end position="591"/>
    </location>
</feature>
<dbReference type="PANTHER" id="PTHR24216">
    <property type="entry name" value="PAXILLIN-RELATED"/>
    <property type="match status" value="1"/>
</dbReference>
<feature type="compositionally biased region" description="Low complexity" evidence="2">
    <location>
        <begin position="1183"/>
        <end position="1194"/>
    </location>
</feature>
<accession>A0A8H4W864</accession>
<feature type="compositionally biased region" description="Polar residues" evidence="2">
    <location>
        <begin position="1260"/>
        <end position="1277"/>
    </location>
</feature>
<feature type="compositionally biased region" description="Polar residues" evidence="2">
    <location>
        <begin position="832"/>
        <end position="849"/>
    </location>
</feature>
<comment type="caution">
    <text evidence="3">The sequence shown here is derived from an EMBL/GenBank/DDBJ whole genome shotgun (WGS) entry which is preliminary data.</text>
</comment>
<dbReference type="Proteomes" id="UP000566819">
    <property type="component" value="Unassembled WGS sequence"/>
</dbReference>
<keyword evidence="1" id="KW-0175">Coiled coil</keyword>
<organism evidence="3 4">
    <name type="scientific">Cudoniella acicularis</name>
    <dbReference type="NCBI Taxonomy" id="354080"/>
    <lineage>
        <taxon>Eukaryota</taxon>
        <taxon>Fungi</taxon>
        <taxon>Dikarya</taxon>
        <taxon>Ascomycota</taxon>
        <taxon>Pezizomycotina</taxon>
        <taxon>Leotiomycetes</taxon>
        <taxon>Helotiales</taxon>
        <taxon>Tricladiaceae</taxon>
        <taxon>Cudoniella</taxon>
    </lineage>
</organism>
<feature type="compositionally biased region" description="Basic and acidic residues" evidence="2">
    <location>
        <begin position="70"/>
        <end position="86"/>
    </location>
</feature>
<dbReference type="OrthoDB" id="5429267at2759"/>
<feature type="region of interest" description="Disordered" evidence="2">
    <location>
        <begin position="1360"/>
        <end position="1412"/>
    </location>
</feature>
<feature type="compositionally biased region" description="Polar residues" evidence="2">
    <location>
        <begin position="1362"/>
        <end position="1372"/>
    </location>
</feature>
<feature type="coiled-coil region" evidence="1">
    <location>
        <begin position="334"/>
        <end position="361"/>
    </location>
</feature>
<proteinExistence type="predicted"/>
<feature type="compositionally biased region" description="Basic and acidic residues" evidence="2">
    <location>
        <begin position="850"/>
        <end position="859"/>
    </location>
</feature>
<feature type="region of interest" description="Disordered" evidence="2">
    <location>
        <begin position="118"/>
        <end position="144"/>
    </location>
</feature>
<evidence type="ECO:0000313" key="4">
    <source>
        <dbReference type="Proteomes" id="UP000566819"/>
    </source>
</evidence>